<dbReference type="Pfam" id="PF01381">
    <property type="entry name" value="HTH_3"/>
    <property type="match status" value="1"/>
</dbReference>
<evidence type="ECO:0000259" key="2">
    <source>
        <dbReference type="PROSITE" id="PS50943"/>
    </source>
</evidence>
<dbReference type="RefSeq" id="WP_124859342.1">
    <property type="nucleotide sequence ID" value="NZ_JBNCOC010000002.1"/>
</dbReference>
<keyword evidence="4" id="KW-1185">Reference proteome</keyword>
<dbReference type="EMBL" id="QGSY01000231">
    <property type="protein sequence ID" value="RQX06747.1"/>
    <property type="molecule type" value="Genomic_DNA"/>
</dbReference>
<feature type="domain" description="HTH cro/C1-type" evidence="2">
    <location>
        <begin position="40"/>
        <end position="94"/>
    </location>
</feature>
<dbReference type="PANTHER" id="PTHR46797">
    <property type="entry name" value="HTH-TYPE TRANSCRIPTIONAL REGULATOR"/>
    <property type="match status" value="1"/>
</dbReference>
<reference evidence="3 4" key="1">
    <citation type="submission" date="2018-05" db="EMBL/GenBank/DDBJ databases">
        <title>Micromonospora from Atacama Desert.</title>
        <authorList>
            <person name="Carro L."/>
            <person name="Goodfellow M."/>
            <person name="Klenk H.-P."/>
        </authorList>
    </citation>
    <scope>NUCLEOTIDE SEQUENCE [LARGE SCALE GENOMIC DNA]</scope>
    <source>
        <strain evidence="3 4">LB32</strain>
    </source>
</reference>
<dbReference type="CDD" id="cd00093">
    <property type="entry name" value="HTH_XRE"/>
    <property type="match status" value="1"/>
</dbReference>
<proteinExistence type="predicted"/>
<dbReference type="GO" id="GO:0003677">
    <property type="term" value="F:DNA binding"/>
    <property type="evidence" value="ECO:0007669"/>
    <property type="project" value="UniProtKB-KW"/>
</dbReference>
<dbReference type="AlphaFoldDB" id="A0A3N9XJB8"/>
<dbReference type="InterPro" id="IPR010982">
    <property type="entry name" value="Lambda_DNA-bd_dom_sf"/>
</dbReference>
<sequence length="105" mass="11500">MKRSQLKTSQQVIGDASRQDPVIRAEWDRTAFAREVALRIVGYRTENQLTQTALARKVGMTQSVIARLESGDQPPSIATLVKLSKGTGMEFDVKISRGAVEIVAA</sequence>
<dbReference type="GO" id="GO:0005829">
    <property type="term" value="C:cytosol"/>
    <property type="evidence" value="ECO:0007669"/>
    <property type="project" value="TreeGrafter"/>
</dbReference>
<dbReference type="SMART" id="SM00530">
    <property type="entry name" value="HTH_XRE"/>
    <property type="match status" value="1"/>
</dbReference>
<dbReference type="Proteomes" id="UP000266889">
    <property type="component" value="Unassembled WGS sequence"/>
</dbReference>
<dbReference type="PROSITE" id="PS50943">
    <property type="entry name" value="HTH_CROC1"/>
    <property type="match status" value="1"/>
</dbReference>
<keyword evidence="1" id="KW-0238">DNA-binding</keyword>
<dbReference type="OrthoDB" id="6401124at2"/>
<evidence type="ECO:0000313" key="3">
    <source>
        <dbReference type="EMBL" id="RQX06747.1"/>
    </source>
</evidence>
<evidence type="ECO:0000256" key="1">
    <source>
        <dbReference type="ARBA" id="ARBA00023125"/>
    </source>
</evidence>
<gene>
    <name evidence="3" type="ORF">DLJ58_23500</name>
</gene>
<dbReference type="InterPro" id="IPR001387">
    <property type="entry name" value="Cro/C1-type_HTH"/>
</dbReference>
<protein>
    <submittedName>
        <fullName evidence="3">XRE family transcriptional regulator</fullName>
    </submittedName>
</protein>
<dbReference type="PANTHER" id="PTHR46797:SF1">
    <property type="entry name" value="METHYLPHOSPHONATE SYNTHASE"/>
    <property type="match status" value="1"/>
</dbReference>
<dbReference type="GO" id="GO:0003700">
    <property type="term" value="F:DNA-binding transcription factor activity"/>
    <property type="evidence" value="ECO:0007669"/>
    <property type="project" value="TreeGrafter"/>
</dbReference>
<comment type="caution">
    <text evidence="3">The sequence shown here is derived from an EMBL/GenBank/DDBJ whole genome shotgun (WGS) entry which is preliminary data.</text>
</comment>
<dbReference type="InterPro" id="IPR050807">
    <property type="entry name" value="TransReg_Diox_bact_type"/>
</dbReference>
<accession>A0A3N9XJB8</accession>
<dbReference type="SUPFAM" id="SSF47413">
    <property type="entry name" value="lambda repressor-like DNA-binding domains"/>
    <property type="match status" value="1"/>
</dbReference>
<organism evidence="3 4">
    <name type="scientific">Micromonospora arida</name>
    <dbReference type="NCBI Taxonomy" id="2203715"/>
    <lineage>
        <taxon>Bacteria</taxon>
        <taxon>Bacillati</taxon>
        <taxon>Actinomycetota</taxon>
        <taxon>Actinomycetes</taxon>
        <taxon>Micromonosporales</taxon>
        <taxon>Micromonosporaceae</taxon>
        <taxon>Micromonospora</taxon>
    </lineage>
</organism>
<evidence type="ECO:0000313" key="4">
    <source>
        <dbReference type="Proteomes" id="UP000266889"/>
    </source>
</evidence>
<dbReference type="Gene3D" id="1.10.260.40">
    <property type="entry name" value="lambda repressor-like DNA-binding domains"/>
    <property type="match status" value="1"/>
</dbReference>
<name>A0A3N9XJB8_9ACTN</name>